<dbReference type="InterPro" id="IPR035914">
    <property type="entry name" value="Sperma_CUB_dom_sf"/>
</dbReference>
<gene>
    <name evidence="6" type="ORF">ElyMa_002172000</name>
</gene>
<dbReference type="InterPro" id="IPR000859">
    <property type="entry name" value="CUB_dom"/>
</dbReference>
<sequence length="143" mass="15151">MTTLRVLVCCALLGISGVGACGGNLGANVGSLSSPNFPGSYPNKAKCTWVITTDPGTVVSLRFLEFRTEQCTNCGCDALIIRDGNSQSATLLSKMCGDDLPSPVIASSNVMYLEFFSDSSTIYKGFKAEWFTGRLLQTLSSNA</sequence>
<evidence type="ECO:0000256" key="2">
    <source>
        <dbReference type="ARBA" id="ARBA00023157"/>
    </source>
</evidence>
<keyword evidence="7" id="KW-1185">Reference proteome</keyword>
<dbReference type="PROSITE" id="PS51257">
    <property type="entry name" value="PROKAR_LIPOPROTEIN"/>
    <property type="match status" value="1"/>
</dbReference>
<dbReference type="Proteomes" id="UP000762676">
    <property type="component" value="Unassembled WGS sequence"/>
</dbReference>
<comment type="caution">
    <text evidence="6">The sequence shown here is derived from an EMBL/GenBank/DDBJ whole genome shotgun (WGS) entry which is preliminary data.</text>
</comment>
<dbReference type="Pfam" id="PF00431">
    <property type="entry name" value="CUB"/>
    <property type="match status" value="1"/>
</dbReference>
<evidence type="ECO:0000313" key="6">
    <source>
        <dbReference type="EMBL" id="GFR74801.1"/>
    </source>
</evidence>
<dbReference type="SUPFAM" id="SSF49854">
    <property type="entry name" value="Spermadhesin, CUB domain"/>
    <property type="match status" value="1"/>
</dbReference>
<feature type="chain" id="PRO_5043663204" evidence="4">
    <location>
        <begin position="21"/>
        <end position="143"/>
    </location>
</feature>
<dbReference type="PANTHER" id="PTHR24251">
    <property type="entry name" value="OVOCHYMASE-RELATED"/>
    <property type="match status" value="1"/>
</dbReference>
<comment type="caution">
    <text evidence="3">Lacks conserved residue(s) required for the propagation of feature annotation.</text>
</comment>
<feature type="domain" description="CUB" evidence="5">
    <location>
        <begin position="21"/>
        <end position="133"/>
    </location>
</feature>
<feature type="signal peptide" evidence="4">
    <location>
        <begin position="1"/>
        <end position="20"/>
    </location>
</feature>
<evidence type="ECO:0000259" key="5">
    <source>
        <dbReference type="PROSITE" id="PS01180"/>
    </source>
</evidence>
<dbReference type="CDD" id="cd00041">
    <property type="entry name" value="CUB"/>
    <property type="match status" value="1"/>
</dbReference>
<organism evidence="6 7">
    <name type="scientific">Elysia marginata</name>
    <dbReference type="NCBI Taxonomy" id="1093978"/>
    <lineage>
        <taxon>Eukaryota</taxon>
        <taxon>Metazoa</taxon>
        <taxon>Spiralia</taxon>
        <taxon>Lophotrochozoa</taxon>
        <taxon>Mollusca</taxon>
        <taxon>Gastropoda</taxon>
        <taxon>Heterobranchia</taxon>
        <taxon>Euthyneura</taxon>
        <taxon>Panpulmonata</taxon>
        <taxon>Sacoglossa</taxon>
        <taxon>Placobranchoidea</taxon>
        <taxon>Plakobranchidae</taxon>
        <taxon>Elysia</taxon>
    </lineage>
</organism>
<dbReference type="AlphaFoldDB" id="A0AAV4FPC8"/>
<accession>A0AAV4FPC8</accession>
<proteinExistence type="predicted"/>
<evidence type="ECO:0000256" key="4">
    <source>
        <dbReference type="SAM" id="SignalP"/>
    </source>
</evidence>
<keyword evidence="4" id="KW-0732">Signal</keyword>
<dbReference type="FunFam" id="2.60.120.290:FF:000013">
    <property type="entry name" value="Membrane frizzled-related protein"/>
    <property type="match status" value="1"/>
</dbReference>
<dbReference type="Gene3D" id="2.60.120.290">
    <property type="entry name" value="Spermadhesin, CUB domain"/>
    <property type="match status" value="1"/>
</dbReference>
<keyword evidence="2" id="KW-1015">Disulfide bond</keyword>
<name>A0AAV4FPC8_9GAST</name>
<dbReference type="EMBL" id="BMAT01004508">
    <property type="protein sequence ID" value="GFR74801.1"/>
    <property type="molecule type" value="Genomic_DNA"/>
</dbReference>
<protein>
    <submittedName>
        <fullName evidence="6">Tolloid-like 1</fullName>
    </submittedName>
</protein>
<dbReference type="PANTHER" id="PTHR24251:SF37">
    <property type="entry name" value="CUB DOMAIN-CONTAINING PROTEIN"/>
    <property type="match status" value="1"/>
</dbReference>
<reference evidence="6 7" key="1">
    <citation type="journal article" date="2021" name="Elife">
        <title>Chloroplast acquisition without the gene transfer in kleptoplastic sea slugs, Plakobranchus ocellatus.</title>
        <authorList>
            <person name="Maeda T."/>
            <person name="Takahashi S."/>
            <person name="Yoshida T."/>
            <person name="Shimamura S."/>
            <person name="Takaki Y."/>
            <person name="Nagai Y."/>
            <person name="Toyoda A."/>
            <person name="Suzuki Y."/>
            <person name="Arimoto A."/>
            <person name="Ishii H."/>
            <person name="Satoh N."/>
            <person name="Nishiyama T."/>
            <person name="Hasebe M."/>
            <person name="Maruyama T."/>
            <person name="Minagawa J."/>
            <person name="Obokata J."/>
            <person name="Shigenobu S."/>
        </authorList>
    </citation>
    <scope>NUCLEOTIDE SEQUENCE [LARGE SCALE GENOMIC DNA]</scope>
</reference>
<dbReference type="PROSITE" id="PS01180">
    <property type="entry name" value="CUB"/>
    <property type="match status" value="1"/>
</dbReference>
<dbReference type="SMART" id="SM00042">
    <property type="entry name" value="CUB"/>
    <property type="match status" value="1"/>
</dbReference>
<evidence type="ECO:0000256" key="1">
    <source>
        <dbReference type="ARBA" id="ARBA00022737"/>
    </source>
</evidence>
<evidence type="ECO:0000313" key="7">
    <source>
        <dbReference type="Proteomes" id="UP000762676"/>
    </source>
</evidence>
<evidence type="ECO:0000256" key="3">
    <source>
        <dbReference type="PROSITE-ProRule" id="PRU00059"/>
    </source>
</evidence>
<keyword evidence="1" id="KW-0677">Repeat</keyword>